<dbReference type="NCBIfam" id="TIGR01178">
    <property type="entry name" value="ade"/>
    <property type="match status" value="1"/>
</dbReference>
<dbReference type="EMBL" id="AAUV01000056">
    <property type="protein sequence ID" value="EAV39135.1"/>
    <property type="molecule type" value="Genomic_DNA"/>
</dbReference>
<dbReference type="SUPFAM" id="SSF51338">
    <property type="entry name" value="Composite domain of metallo-dependent hydrolases"/>
    <property type="match status" value="1"/>
</dbReference>
<feature type="domain" description="Amidohydrolase-related" evidence="7">
    <location>
        <begin position="61"/>
        <end position="344"/>
    </location>
</feature>
<dbReference type="SUPFAM" id="SSF51556">
    <property type="entry name" value="Metallo-dependent hydrolases"/>
    <property type="match status" value="1"/>
</dbReference>
<comment type="catalytic activity">
    <reaction evidence="5 6">
        <text>adenine + H2O + H(+) = hypoxanthine + NH4(+)</text>
        <dbReference type="Rhea" id="RHEA:23688"/>
        <dbReference type="ChEBI" id="CHEBI:15377"/>
        <dbReference type="ChEBI" id="CHEBI:15378"/>
        <dbReference type="ChEBI" id="CHEBI:16708"/>
        <dbReference type="ChEBI" id="CHEBI:17368"/>
        <dbReference type="ChEBI" id="CHEBI:28938"/>
        <dbReference type="EC" id="3.5.4.2"/>
    </reaction>
</comment>
<evidence type="ECO:0000256" key="6">
    <source>
        <dbReference type="HAMAP-Rule" id="MF_01518"/>
    </source>
</evidence>
<comment type="caution">
    <text evidence="9">The sequence shown here is derived from an EMBL/GenBank/DDBJ whole genome shotgun (WGS) entry which is preliminary data.</text>
</comment>
<dbReference type="PANTHER" id="PTHR11113:SF2">
    <property type="entry name" value="ADENINE DEAMINASE"/>
    <property type="match status" value="1"/>
</dbReference>
<evidence type="ECO:0000313" key="10">
    <source>
        <dbReference type="Proteomes" id="UP000003346"/>
    </source>
</evidence>
<comment type="similarity">
    <text evidence="1 6">Belongs to the metallo-dependent hydrolases superfamily. Adenine deaminase family.</text>
</comment>
<name>A0NJZ6_OENOE</name>
<keyword evidence="4 6" id="KW-0464">Manganese</keyword>
<protein>
    <recommendedName>
        <fullName evidence="2 6">Adenine deaminase</fullName>
        <shortName evidence="6">Adenase</shortName>
        <shortName evidence="6">Adenine aminase</shortName>
        <ecNumber evidence="2 6">3.5.4.2</ecNumber>
    </recommendedName>
</protein>
<dbReference type="InterPro" id="IPR026912">
    <property type="entry name" value="Adenine_deam_C"/>
</dbReference>
<sequence>MIITFNMGKQVYLHIFNAKILDVFNQRFEDTELWIDNGSIYFRGKSKDLTAKNNFNAEGNYIVPGLIDAHLHIESSLLAPSELAKLELRHGVTSIFADPHEIGSVSGVSGLFYMIQEARNTPLHIHYMLPSSVPATNFEHAGAVLHADALKPFYGFPEINGLAEVMDFPAVANGDPDMLEKIRDAQAAGHHADGHGAGLTREQLAVYRAVGIDTDHESTSGKEALERIQAGMKVFIREGTVERDEKSILPVVRKNNQSYFSFCTDDKSAIDIQKEGSVDNNVRLAISEGIPAERAFTMASYNAAVAQHVKNVGALTDGFIADLVIISNLDNFVTEKVMTEGNWVDKLESKVTTFTSPAVNAELSLNDLKLPLKSDKAHVINIQPEHITTKHTIESVNRDQQGNFVADQDYAKIIVAERYHNLGHGLGIIHGFNMQEGAIGSTIAHDSHNMIIAGVDDKAMIIAYDRLKRMGGGMILVDKNGFTRELPLEIAGLMSDKPYQEVIAKQKSLKGAFAKISKGIDFDPFLTLSFMALPVIPSLKITDQGLFDFDQFKFIDINA</sequence>
<keyword evidence="3 6" id="KW-0378">Hydrolase</keyword>
<dbReference type="GO" id="GO:0006146">
    <property type="term" value="P:adenine catabolic process"/>
    <property type="evidence" value="ECO:0007669"/>
    <property type="project" value="InterPro"/>
</dbReference>
<dbReference type="InterPro" id="IPR032466">
    <property type="entry name" value="Metal_Hydrolase"/>
</dbReference>
<comment type="cofactor">
    <cofactor evidence="6">
        <name>Mn(2+)</name>
        <dbReference type="ChEBI" id="CHEBI:29035"/>
    </cofactor>
</comment>
<dbReference type="InterPro" id="IPR006680">
    <property type="entry name" value="Amidohydro-rel"/>
</dbReference>
<dbReference type="EC" id="3.5.4.2" evidence="2 6"/>
<dbReference type="GO" id="GO:0000034">
    <property type="term" value="F:adenine deaminase activity"/>
    <property type="evidence" value="ECO:0007669"/>
    <property type="project" value="UniProtKB-UniRule"/>
</dbReference>
<gene>
    <name evidence="9" type="primary">adeC1</name>
    <name evidence="6" type="synonym">ade</name>
    <name evidence="9" type="ORF">OENOO_61011</name>
</gene>
<evidence type="ECO:0000313" key="9">
    <source>
        <dbReference type="EMBL" id="EAV39135.1"/>
    </source>
</evidence>
<proteinExistence type="inferred from homology"/>
<dbReference type="HAMAP" id="MF_01518">
    <property type="entry name" value="Adenine_deamin"/>
    <property type="match status" value="1"/>
</dbReference>
<dbReference type="CDD" id="cd01295">
    <property type="entry name" value="AdeC"/>
    <property type="match status" value="1"/>
</dbReference>
<evidence type="ECO:0000256" key="1">
    <source>
        <dbReference type="ARBA" id="ARBA00006773"/>
    </source>
</evidence>
<dbReference type="Pfam" id="PF13382">
    <property type="entry name" value="Adenine_deam_C"/>
    <property type="match status" value="1"/>
</dbReference>
<evidence type="ECO:0000256" key="2">
    <source>
        <dbReference type="ARBA" id="ARBA00012782"/>
    </source>
</evidence>
<dbReference type="AlphaFoldDB" id="A0NJZ6"/>
<evidence type="ECO:0000256" key="5">
    <source>
        <dbReference type="ARBA" id="ARBA00047720"/>
    </source>
</evidence>
<evidence type="ECO:0000259" key="7">
    <source>
        <dbReference type="Pfam" id="PF01979"/>
    </source>
</evidence>
<dbReference type="Gene3D" id="2.30.40.10">
    <property type="entry name" value="Urease, subunit C, domain 1"/>
    <property type="match status" value="1"/>
</dbReference>
<dbReference type="InterPro" id="IPR006679">
    <property type="entry name" value="Adenine_deam"/>
</dbReference>
<dbReference type="Pfam" id="PF01979">
    <property type="entry name" value="Amidohydro_1"/>
    <property type="match status" value="1"/>
</dbReference>
<evidence type="ECO:0000259" key="8">
    <source>
        <dbReference type="Pfam" id="PF13382"/>
    </source>
</evidence>
<accession>A0NJZ6</accession>
<evidence type="ECO:0000256" key="4">
    <source>
        <dbReference type="ARBA" id="ARBA00023211"/>
    </source>
</evidence>
<evidence type="ECO:0000256" key="3">
    <source>
        <dbReference type="ARBA" id="ARBA00022801"/>
    </source>
</evidence>
<dbReference type="Gene3D" id="3.20.20.140">
    <property type="entry name" value="Metal-dependent hydrolases"/>
    <property type="match status" value="1"/>
</dbReference>
<dbReference type="PANTHER" id="PTHR11113">
    <property type="entry name" value="N-ACETYLGLUCOSAMINE-6-PHOSPHATE DEACETYLASE"/>
    <property type="match status" value="1"/>
</dbReference>
<reference evidence="9 10" key="1">
    <citation type="submission" date="2006-11" db="EMBL/GenBank/DDBJ databases">
        <authorList>
            <consortium name="Laboratoire de Microbiologie (Universite Bourgogne)"/>
            <consortium name="GENOME Express"/>
            <consortium name="UMR Oenologie Ampelologie (Universite Bordeaux 2)"/>
            <person name="Guzzo J."/>
        </authorList>
    </citation>
    <scope>NUCLEOTIDE SEQUENCE [LARGE SCALE GENOMIC DNA]</scope>
    <source>
        <strain evidence="9 10">ATCC BAA-1163</strain>
    </source>
</reference>
<feature type="domain" description="Adenine deaminase C-terminal" evidence="8">
    <location>
        <begin position="387"/>
        <end position="553"/>
    </location>
</feature>
<dbReference type="InterPro" id="IPR011059">
    <property type="entry name" value="Metal-dep_hydrolase_composite"/>
</dbReference>
<dbReference type="HOGENOM" id="CLU_027935_0_0_9"/>
<organism evidence="9 10">
    <name type="scientific">Oenococcus oeni ATCC BAA-1163</name>
    <dbReference type="NCBI Taxonomy" id="379360"/>
    <lineage>
        <taxon>Bacteria</taxon>
        <taxon>Bacillati</taxon>
        <taxon>Bacillota</taxon>
        <taxon>Bacilli</taxon>
        <taxon>Lactobacillales</taxon>
        <taxon>Lactobacillaceae</taxon>
        <taxon>Oenococcus</taxon>
    </lineage>
</organism>
<dbReference type="Proteomes" id="UP000003346">
    <property type="component" value="Unassembled WGS sequence"/>
</dbReference>